<feature type="region of interest" description="Disordered" evidence="1">
    <location>
        <begin position="1"/>
        <end position="23"/>
    </location>
</feature>
<evidence type="ECO:0000313" key="2">
    <source>
        <dbReference type="EMBL" id="GAU25637.1"/>
    </source>
</evidence>
<reference evidence="3" key="1">
    <citation type="journal article" date="2017" name="Front. Plant Sci.">
        <title>Climate Clever Clovers: New Paradigm to Reduce the Environmental Footprint of Ruminants by Breeding Low Methanogenic Forages Utilizing Haplotype Variation.</title>
        <authorList>
            <person name="Kaur P."/>
            <person name="Appels R."/>
            <person name="Bayer P.E."/>
            <person name="Keeble-Gagnere G."/>
            <person name="Wang J."/>
            <person name="Hirakawa H."/>
            <person name="Shirasawa K."/>
            <person name="Vercoe P."/>
            <person name="Stefanova K."/>
            <person name="Durmic Z."/>
            <person name="Nichols P."/>
            <person name="Revell C."/>
            <person name="Isobe S.N."/>
            <person name="Edwards D."/>
            <person name="Erskine W."/>
        </authorList>
    </citation>
    <scope>NUCLEOTIDE SEQUENCE [LARGE SCALE GENOMIC DNA]</scope>
    <source>
        <strain evidence="3">cv. Daliak</strain>
    </source>
</reference>
<accession>A0A2Z6N8W9</accession>
<protein>
    <submittedName>
        <fullName evidence="2">Uncharacterized protein</fullName>
    </submittedName>
</protein>
<name>A0A2Z6N8W9_TRISU</name>
<evidence type="ECO:0000313" key="3">
    <source>
        <dbReference type="Proteomes" id="UP000242715"/>
    </source>
</evidence>
<sequence>MGRQWKEIGLTRHQGGGGGPVEELASIEYPKTQPKPPALQPMVLHALLPGVEQAVAEAVVVDLCIFPPHSVSSSSSVHCYEAR</sequence>
<proteinExistence type="predicted"/>
<dbReference type="AlphaFoldDB" id="A0A2Z6N8W9"/>
<feature type="compositionally biased region" description="Basic and acidic residues" evidence="1">
    <location>
        <begin position="1"/>
        <end position="10"/>
    </location>
</feature>
<dbReference type="EMBL" id="DF973316">
    <property type="protein sequence ID" value="GAU25637.1"/>
    <property type="molecule type" value="Genomic_DNA"/>
</dbReference>
<organism evidence="2 3">
    <name type="scientific">Trifolium subterraneum</name>
    <name type="common">Subterranean clover</name>
    <dbReference type="NCBI Taxonomy" id="3900"/>
    <lineage>
        <taxon>Eukaryota</taxon>
        <taxon>Viridiplantae</taxon>
        <taxon>Streptophyta</taxon>
        <taxon>Embryophyta</taxon>
        <taxon>Tracheophyta</taxon>
        <taxon>Spermatophyta</taxon>
        <taxon>Magnoliopsida</taxon>
        <taxon>eudicotyledons</taxon>
        <taxon>Gunneridae</taxon>
        <taxon>Pentapetalae</taxon>
        <taxon>rosids</taxon>
        <taxon>fabids</taxon>
        <taxon>Fabales</taxon>
        <taxon>Fabaceae</taxon>
        <taxon>Papilionoideae</taxon>
        <taxon>50 kb inversion clade</taxon>
        <taxon>NPAAA clade</taxon>
        <taxon>Hologalegina</taxon>
        <taxon>IRL clade</taxon>
        <taxon>Trifolieae</taxon>
        <taxon>Trifolium</taxon>
    </lineage>
</organism>
<keyword evidence="3" id="KW-1185">Reference proteome</keyword>
<gene>
    <name evidence="2" type="ORF">TSUD_49890</name>
</gene>
<dbReference type="Proteomes" id="UP000242715">
    <property type="component" value="Unassembled WGS sequence"/>
</dbReference>
<evidence type="ECO:0000256" key="1">
    <source>
        <dbReference type="SAM" id="MobiDB-lite"/>
    </source>
</evidence>